<dbReference type="AlphaFoldDB" id="E4Y371"/>
<dbReference type="InParanoid" id="E4Y371"/>
<dbReference type="Pfam" id="PF01237">
    <property type="entry name" value="Oxysterol_BP"/>
    <property type="match status" value="1"/>
</dbReference>
<proteinExistence type="inferred from homology"/>
<keyword evidence="8" id="KW-1185">Reference proteome</keyword>
<dbReference type="Gene3D" id="2.40.160.120">
    <property type="match status" value="1"/>
</dbReference>
<reference evidence="7" key="1">
    <citation type="journal article" date="2010" name="Science">
        <title>Plasticity of animal genome architecture unmasked by rapid evolution of a pelagic tunicate.</title>
        <authorList>
            <person name="Denoeud F."/>
            <person name="Henriet S."/>
            <person name="Mungpakdee S."/>
            <person name="Aury J.M."/>
            <person name="Da Silva C."/>
            <person name="Brinkmann H."/>
            <person name="Mikhaleva J."/>
            <person name="Olsen L.C."/>
            <person name="Jubin C."/>
            <person name="Canestro C."/>
            <person name="Bouquet J.M."/>
            <person name="Danks G."/>
            <person name="Poulain J."/>
            <person name="Campsteijn C."/>
            <person name="Adamski M."/>
            <person name="Cross I."/>
            <person name="Yadetie F."/>
            <person name="Muffato M."/>
            <person name="Louis A."/>
            <person name="Butcher S."/>
            <person name="Tsagkogeorga G."/>
            <person name="Konrad A."/>
            <person name="Singh S."/>
            <person name="Jensen M.F."/>
            <person name="Cong E.H."/>
            <person name="Eikeseth-Otteraa H."/>
            <person name="Noel B."/>
            <person name="Anthouard V."/>
            <person name="Porcel B.M."/>
            <person name="Kachouri-Lafond R."/>
            <person name="Nishino A."/>
            <person name="Ugolini M."/>
            <person name="Chourrout P."/>
            <person name="Nishida H."/>
            <person name="Aasland R."/>
            <person name="Huzurbazar S."/>
            <person name="Westhof E."/>
            <person name="Delsuc F."/>
            <person name="Lehrach H."/>
            <person name="Reinhardt R."/>
            <person name="Weissenbach J."/>
            <person name="Roy S.W."/>
            <person name="Artiguenave F."/>
            <person name="Postlethwait J.H."/>
            <person name="Manak J.R."/>
            <person name="Thompson E.M."/>
            <person name="Jaillon O."/>
            <person name="Du Pasquier L."/>
            <person name="Boudinot P."/>
            <person name="Liberles D.A."/>
            <person name="Volff J.N."/>
            <person name="Philippe H."/>
            <person name="Lenhard B."/>
            <person name="Roest Crollius H."/>
            <person name="Wincker P."/>
            <person name="Chourrout D."/>
        </authorList>
    </citation>
    <scope>NUCLEOTIDE SEQUENCE [LARGE SCALE GENOMIC DNA]</scope>
</reference>
<evidence type="ECO:0000256" key="3">
    <source>
        <dbReference type="ARBA" id="ARBA00023121"/>
    </source>
</evidence>
<evidence type="ECO:0000256" key="2">
    <source>
        <dbReference type="ARBA" id="ARBA00022553"/>
    </source>
</evidence>
<comment type="similarity">
    <text evidence="1 4">Belongs to the OSBP family.</text>
</comment>
<evidence type="ECO:0000313" key="8">
    <source>
        <dbReference type="Proteomes" id="UP000001307"/>
    </source>
</evidence>
<keyword evidence="3" id="KW-0446">Lipid-binding</keyword>
<dbReference type="GO" id="GO:0032934">
    <property type="term" value="F:sterol binding"/>
    <property type="evidence" value="ECO:0007669"/>
    <property type="project" value="TreeGrafter"/>
</dbReference>
<evidence type="ECO:0000313" key="7">
    <source>
        <dbReference type="EMBL" id="CBY17805.1"/>
    </source>
</evidence>
<sequence>MTVEATSNDGKRKRRTAIPDKPDKPLNLWSIMRSCIGKDLSKIPMPVNFNEPLSMLQRITEDFEYHDYLDRAAAAESVEEQLALVSAFSVSSYASTIIRTTKPFNPLLGETYELNREEEMGLRLIVEQVSHHPPVAAFHAISSRNGGWELFGEMMVSSKFRGKYLSVMPQGSIHVKFHKNGQHYHWSRVTTTVHNIIVGKLWIEQSGEYDVASSITPHKCRLKYHPYSYFSREPARKVTGTVFDASGKAKKVITGTWDDHLDIADVTKIKDAKKEDYVTTPASRLWKKYPLPKGADKMYHFSEFTVSLNEMEDGIAPTDSRLRKDQQLMEETLWDEANAEKQRLEQAQRERRKERTTPWEPVWFKENTCKTSGLKLHLYKGEYWEMREKQDWSKCPTIFK</sequence>
<protein>
    <recommendedName>
        <fullName evidence="5">Oxysterol-binding protein</fullName>
    </recommendedName>
</protein>
<dbReference type="FunCoup" id="E4Y371">
    <property type="interactions" value="65"/>
</dbReference>
<name>E4Y371_OIKDI</name>
<evidence type="ECO:0000256" key="1">
    <source>
        <dbReference type="ARBA" id="ARBA00008842"/>
    </source>
</evidence>
<evidence type="ECO:0000256" key="6">
    <source>
        <dbReference type="SAM" id="MobiDB-lite"/>
    </source>
</evidence>
<dbReference type="EMBL" id="FN654046">
    <property type="protein sequence ID" value="CBY17805.1"/>
    <property type="molecule type" value="Genomic_DNA"/>
</dbReference>
<dbReference type="PANTHER" id="PTHR10972:SF205">
    <property type="entry name" value="OXYSTEROL-BINDING PROTEIN 1"/>
    <property type="match status" value="1"/>
</dbReference>
<dbReference type="Gene3D" id="3.30.70.3490">
    <property type="match status" value="1"/>
</dbReference>
<feature type="region of interest" description="Disordered" evidence="6">
    <location>
        <begin position="1"/>
        <end position="21"/>
    </location>
</feature>
<dbReference type="InterPro" id="IPR037239">
    <property type="entry name" value="OSBP_sf"/>
</dbReference>
<keyword evidence="5" id="KW-0813">Transport</keyword>
<keyword evidence="2" id="KW-0597">Phosphoprotein</keyword>
<gene>
    <name evidence="7" type="ORF">GSOID_T00001414001</name>
</gene>
<accession>E4Y371</accession>
<dbReference type="InterPro" id="IPR018494">
    <property type="entry name" value="Oxysterol-bd_CS"/>
</dbReference>
<dbReference type="InterPro" id="IPR000648">
    <property type="entry name" value="Oxysterol-bd"/>
</dbReference>
<keyword evidence="5" id="KW-0445">Lipid transport</keyword>
<dbReference type="OrthoDB" id="1854502at2759"/>
<dbReference type="GO" id="GO:0005886">
    <property type="term" value="C:plasma membrane"/>
    <property type="evidence" value="ECO:0007669"/>
    <property type="project" value="TreeGrafter"/>
</dbReference>
<evidence type="ECO:0000256" key="5">
    <source>
        <dbReference type="RuleBase" id="RU003845"/>
    </source>
</evidence>
<dbReference type="PROSITE" id="PS01013">
    <property type="entry name" value="OSBP"/>
    <property type="match status" value="1"/>
</dbReference>
<dbReference type="Proteomes" id="UP000001307">
    <property type="component" value="Unassembled WGS sequence"/>
</dbReference>
<organism evidence="7">
    <name type="scientific">Oikopleura dioica</name>
    <name type="common">Tunicate</name>
    <dbReference type="NCBI Taxonomy" id="34765"/>
    <lineage>
        <taxon>Eukaryota</taxon>
        <taxon>Metazoa</taxon>
        <taxon>Chordata</taxon>
        <taxon>Tunicata</taxon>
        <taxon>Appendicularia</taxon>
        <taxon>Copelata</taxon>
        <taxon>Oikopleuridae</taxon>
        <taxon>Oikopleura</taxon>
    </lineage>
</organism>
<dbReference type="PANTHER" id="PTHR10972">
    <property type="entry name" value="OXYSTEROL-BINDING PROTEIN-RELATED"/>
    <property type="match status" value="1"/>
</dbReference>
<dbReference type="GO" id="GO:0120009">
    <property type="term" value="P:intermembrane lipid transfer"/>
    <property type="evidence" value="ECO:0007669"/>
    <property type="project" value="UniProtKB-ARBA"/>
</dbReference>
<dbReference type="SUPFAM" id="SSF144000">
    <property type="entry name" value="Oxysterol-binding protein-like"/>
    <property type="match status" value="1"/>
</dbReference>
<dbReference type="GO" id="GO:0005829">
    <property type="term" value="C:cytosol"/>
    <property type="evidence" value="ECO:0007669"/>
    <property type="project" value="TreeGrafter"/>
</dbReference>
<dbReference type="FunFam" id="2.40.160.120:FF:000001">
    <property type="entry name" value="Oxysterol-binding protein"/>
    <property type="match status" value="1"/>
</dbReference>
<dbReference type="GO" id="GO:0097038">
    <property type="term" value="C:perinuclear endoplasmic reticulum"/>
    <property type="evidence" value="ECO:0007669"/>
    <property type="project" value="TreeGrafter"/>
</dbReference>
<evidence type="ECO:0000256" key="4">
    <source>
        <dbReference type="RuleBase" id="RU003844"/>
    </source>
</evidence>